<gene>
    <name evidence="1" type="primary">ORF26</name>
</gene>
<dbReference type="EMBL" id="MH665358">
    <property type="protein sequence ID" value="AZY88428.1"/>
    <property type="molecule type" value="Genomic_DNA"/>
</dbReference>
<name>A0A3Q9T8U1_9VIRU</name>
<accession>A0A3Q9T8U1</accession>
<organism evidence="1 3">
    <name type="scientific">Lumpfish ranavirus</name>
    <dbReference type="NCBI Taxonomy" id="2501771"/>
    <lineage>
        <taxon>Viruses</taxon>
        <taxon>Varidnaviria</taxon>
        <taxon>Bamfordvirae</taxon>
        <taxon>Nucleocytoviricota</taxon>
        <taxon>Megaviricetes</taxon>
        <taxon>Pimascovirales</taxon>
        <taxon>Pimascovirales incertae sedis</taxon>
        <taxon>Iridoviridae</taxon>
        <taxon>Alphairidovirinae</taxon>
        <taxon>Ranavirus</taxon>
        <taxon>Ranavirus gadus1</taxon>
        <taxon>European North Atlantic ranavirus</taxon>
    </lineage>
</organism>
<dbReference type="EMBL" id="MH665360">
    <property type="protein sequence ID" value="AZY88623.1"/>
    <property type="molecule type" value="Genomic_DNA"/>
</dbReference>
<dbReference type="GeneID" id="80530534"/>
<proteinExistence type="predicted"/>
<evidence type="ECO:0000313" key="1">
    <source>
        <dbReference type="EMBL" id="AZY88428.1"/>
    </source>
</evidence>
<evidence type="ECO:0000313" key="2">
    <source>
        <dbReference type="EMBL" id="AZY88623.1"/>
    </source>
</evidence>
<dbReference type="KEGG" id="vg:80530534"/>
<sequence>MAPLMRSERKDITVMFAEVSEIEDVKRYLFEVEGLACFPPVSLVSLPGPFTLRLGGIDTTEYDERGDEAVDWNGVYIHEM</sequence>
<evidence type="ECO:0000313" key="3">
    <source>
        <dbReference type="Proteomes" id="UP000319407"/>
    </source>
</evidence>
<dbReference type="Proteomes" id="UP000318338">
    <property type="component" value="Segment"/>
</dbReference>
<dbReference type="Proteomes" id="UP000319407">
    <property type="component" value="Segment"/>
</dbReference>
<protein>
    <submittedName>
        <fullName evidence="1">Uncharacterized protein</fullName>
    </submittedName>
</protein>
<dbReference type="RefSeq" id="YP_010793848.1">
    <property type="nucleotide sequence ID" value="NC_075538.1"/>
</dbReference>
<reference evidence="1 3" key="1">
    <citation type="submission" date="2018-07" db="EMBL/GenBank/DDBJ databases">
        <title>Isolation and characterisation of a new ranavirus isolated from lumpfish in the North Atlantic area.</title>
        <authorList>
            <person name="Stagg H.E.B."/>
            <person name="Gudmundsdottir S."/>
            <person name="Vendramin N."/>
            <person name="Ruane N.M."/>
            <person name="Sigurdardottir H."/>
            <person name="Christiansen D.H."/>
            <person name="Cuenca A."/>
            <person name="Petersen P.E."/>
            <person name="Munro E.S."/>
            <person name="Subramaniam K."/>
            <person name="Waltzek T.B."/>
            <person name="Imnoi K."/>
            <person name="Popov V.L."/>
            <person name="Olesen N.J."/>
        </authorList>
    </citation>
    <scope>NUCLEOTIDE SEQUENCE [LARGE SCALE GENOMIC DNA]</scope>
    <source>
        <strain evidence="1">F24/15</strain>
        <strain evidence="2">V4955</strain>
    </source>
</reference>
<keyword evidence="3" id="KW-1185">Reference proteome</keyword>